<dbReference type="GO" id="GO:0032012">
    <property type="term" value="P:regulation of ARF protein signal transduction"/>
    <property type="evidence" value="ECO:0007669"/>
    <property type="project" value="InterPro"/>
</dbReference>
<organism evidence="5 6">
    <name type="scientific">Grifola frondosa</name>
    <name type="common">Maitake</name>
    <name type="synonym">Polyporus frondosus</name>
    <dbReference type="NCBI Taxonomy" id="5627"/>
    <lineage>
        <taxon>Eukaryota</taxon>
        <taxon>Fungi</taxon>
        <taxon>Dikarya</taxon>
        <taxon>Basidiomycota</taxon>
        <taxon>Agaricomycotina</taxon>
        <taxon>Agaricomycetes</taxon>
        <taxon>Polyporales</taxon>
        <taxon>Grifolaceae</taxon>
        <taxon>Grifola</taxon>
    </lineage>
</organism>
<comment type="caution">
    <text evidence="5">The sequence shown here is derived from an EMBL/GenBank/DDBJ whole genome shotgun (WGS) entry which is preliminary data.</text>
</comment>
<dbReference type="SUPFAM" id="SSF50729">
    <property type="entry name" value="PH domain-like"/>
    <property type="match status" value="1"/>
</dbReference>
<feature type="compositionally biased region" description="Pro residues" evidence="2">
    <location>
        <begin position="929"/>
        <end position="938"/>
    </location>
</feature>
<feature type="region of interest" description="Disordered" evidence="2">
    <location>
        <begin position="502"/>
        <end position="686"/>
    </location>
</feature>
<dbReference type="STRING" id="5627.A0A1C7LR11"/>
<feature type="region of interest" description="Disordered" evidence="2">
    <location>
        <begin position="1293"/>
        <end position="1312"/>
    </location>
</feature>
<dbReference type="EMBL" id="LUGG01000025">
    <property type="protein sequence ID" value="OBZ67110.1"/>
    <property type="molecule type" value="Genomic_DNA"/>
</dbReference>
<dbReference type="PANTHER" id="PTHR13037">
    <property type="entry name" value="FORMIN"/>
    <property type="match status" value="1"/>
</dbReference>
<dbReference type="Proteomes" id="UP000092993">
    <property type="component" value="Unassembled WGS sequence"/>
</dbReference>
<dbReference type="InterPro" id="IPR035999">
    <property type="entry name" value="Sec7_dom_sf"/>
</dbReference>
<feature type="region of interest" description="Disordered" evidence="2">
    <location>
        <begin position="840"/>
        <end position="864"/>
    </location>
</feature>
<dbReference type="SUPFAM" id="SSF48425">
    <property type="entry name" value="Sec7 domain"/>
    <property type="match status" value="1"/>
</dbReference>
<sequence length="1679" mass="183314">MKDGRRPPMHVEAVSEGERSHSEDRPDDVSAQEANESFDQGSAFDMSAEEPREENVGDRVVEHEDHVEENAGNAEEPAVKVEVEEVEIAPPETSPPAENTPVRAKRRSRSRTRSRGSKDFKGKAKQCPQASSASHTNESSADEYYASAPGEDAPPSPPLVSPVPSRFARFPIPQLLRSAVNPVSPLFYPGTTPSTPLPSLDEIQKGVGSGLFRSNSAGAARAMAMQKLTGGTEPLDFMFISPSPTPPLPGVRLVRNNTVAGGERMAARRLMLHRLNNRIKEADGDQTSGGEEAPPPTLPPKRRRRRSKRSSSRASTLVDDRDDREPTSTSPNTPIVPPSPLPPLFHNAPEPPRPPSPTDRSALDEASPRVKPNGNVPYDYEAPLGHRGVVVEDEDDVPERLSPPRLSPPNLPATLARGHRLPSGIRIPHTSDVPSNASTDSARGSAVGVPIFLSQDPAYRQDVFPASPFATPLKERAYPEEDEQVLYQELRSRTRVAATNAFERESDISWVADPVPERMPLHDDDDEDDEDEVEPEIEDVDETVPETTDHRSSRSSARRPPSLKGLVVDLEMSPEASPAHVPPSPSSVAALSTAAASDHHLEAQASPPTYPMRLSVATPNQLDRSPSAGGDFLEWDDSRAESTPKRGQDSGSTSAWGKVKNTFTRTGSSNGRRSRTNSLSTRTEKVDTSGVFATQQAQSPLMETPSASTSILSLAPQSAPPGGVSPIPPASSADLMRYADSKLFPFPGMRQLEEQRNRAKGLSLSASTPDVVLPTNGLGIEAVPSSSSSNTATRFPDRLPPRIRIISASPRILPYSSGSLKLPMNREGVKKWLKVFTSQSSSSAPPTAIAQSLTPTADPRPRAAVKKPSLSDLLMHRKESELTADWEDVGSDKVQTVQSPRIEPNPQMNAGSNGPTSLYTGLDFSSPAFPSPPEPPSSATPDPQSSLDDSTTRSTSDSFSSTVSSSHHSPDPPHAGPSRGTIIMERLEEVLGRGSKSSLWPAAVDGPSRKLVLSSPVLQVANANTVKDRFLFLFTDILVIAKPIVHDQDALLDTVKPNPSDRKFVVKSAVHLRELRFHGDRDDSRTKALNTANPMRHPVIRSFVHHFGKDPDYAITTLFEKTNTKDDPIALGQLIFRCLDLDRARLGEYLSRRTSKVVLKAYVDNFGLTGLRIDKSFRVFLQSVHIPAKVLGSHSSPLEYLLDAFASRWYEANAGIVAYDKDLAIRLVRAIVQLNEVMHGGIAHEPGITGYPKRNVMTRDFVEAFRRLDPRGLVSDELLDKIYVSIRREKLSQARNPSSQTGHPDVPITIKRPLPPRLTYRVQSDPIILRIPQPDPQLTIQLFGQDLIFDPPVLAFAKSSEASFRITGTSLGSKTIIMWRSGPNALAYSGLPLSSPVMVERAFMRNTFQVAFLNHSGTKRKYMFSVDDPVLRHQWVVSLKQHIDSASSITSLPSEMSGSSSSRANRAAEDLAFRVLQETLIGTDGSDESSVSPSAIDQALARLTGVSITRTTRSGSVSSMFGSTAPLNISSLRRRSRHDGPNHARSKSRSQVYHRHGAGKLEQELTDGPDSQGDESQDTSGQSLQLRFEGRLWSGHDLEVVCRQNSSIASVLAYLQGGQADNENHTNGLVYDFGLICSPFYYIVVVWFRYDCMHVPLCVISRLVLISSSWSILWTLLVI</sequence>
<feature type="region of interest" description="Disordered" evidence="2">
    <location>
        <begin position="281"/>
        <end position="443"/>
    </location>
</feature>
<dbReference type="InterPro" id="IPR023394">
    <property type="entry name" value="Sec7_C_sf"/>
</dbReference>
<feature type="compositionally biased region" description="Low complexity" evidence="2">
    <location>
        <begin position="664"/>
        <end position="681"/>
    </location>
</feature>
<evidence type="ECO:0000256" key="2">
    <source>
        <dbReference type="SAM" id="MobiDB-lite"/>
    </source>
</evidence>
<dbReference type="Gene3D" id="2.30.29.30">
    <property type="entry name" value="Pleckstrin-homology domain (PH domain)/Phosphotyrosine-binding domain (PTB)"/>
    <property type="match status" value="1"/>
</dbReference>
<evidence type="ECO:0000256" key="1">
    <source>
        <dbReference type="ARBA" id="ARBA00022581"/>
    </source>
</evidence>
<reference evidence="5 6" key="1">
    <citation type="submission" date="2016-03" db="EMBL/GenBank/DDBJ databases">
        <title>Whole genome sequencing of Grifola frondosa 9006-11.</title>
        <authorList>
            <person name="Min B."/>
            <person name="Park H."/>
            <person name="Kim J.-G."/>
            <person name="Cho H."/>
            <person name="Oh Y.-L."/>
            <person name="Kong W.-S."/>
            <person name="Choi I.-G."/>
        </authorList>
    </citation>
    <scope>NUCLEOTIDE SEQUENCE [LARGE SCALE GENOMIC DNA]</scope>
    <source>
        <strain evidence="5 6">9006-11</strain>
    </source>
</reference>
<proteinExistence type="predicted"/>
<evidence type="ECO:0000256" key="3">
    <source>
        <dbReference type="SAM" id="Phobius"/>
    </source>
</evidence>
<accession>A0A1C7LR11</accession>
<feature type="compositionally biased region" description="Polar residues" evidence="2">
    <location>
        <begin position="906"/>
        <end position="919"/>
    </location>
</feature>
<feature type="compositionally biased region" description="Basic residues" evidence="2">
    <location>
        <begin position="1544"/>
        <end position="1555"/>
    </location>
</feature>
<feature type="domain" description="SEC7" evidence="4">
    <location>
        <begin position="1078"/>
        <end position="1289"/>
    </location>
</feature>
<keyword evidence="6" id="KW-1185">Reference proteome</keyword>
<dbReference type="Gene3D" id="1.10.1000.11">
    <property type="entry name" value="Arf Nucleotide-binding Site Opener,domain 2"/>
    <property type="match status" value="1"/>
</dbReference>
<feature type="compositionally biased region" description="Low complexity" evidence="2">
    <location>
        <begin position="840"/>
        <end position="852"/>
    </location>
</feature>
<dbReference type="PROSITE" id="PS50190">
    <property type="entry name" value="SEC7"/>
    <property type="match status" value="1"/>
</dbReference>
<dbReference type="InterPro" id="IPR011993">
    <property type="entry name" value="PH-like_dom_sf"/>
</dbReference>
<feature type="region of interest" description="Disordered" evidence="2">
    <location>
        <begin position="1528"/>
        <end position="1555"/>
    </location>
</feature>
<feature type="compositionally biased region" description="Pro residues" evidence="2">
    <location>
        <begin position="334"/>
        <end position="357"/>
    </location>
</feature>
<evidence type="ECO:0000313" key="6">
    <source>
        <dbReference type="Proteomes" id="UP000092993"/>
    </source>
</evidence>
<protein>
    <recommendedName>
        <fullName evidence="4">SEC7 domain-containing protein</fullName>
    </recommendedName>
</protein>
<feature type="compositionally biased region" description="Basic and acidic residues" evidence="2">
    <location>
        <begin position="16"/>
        <end position="28"/>
    </location>
</feature>
<dbReference type="OrthoDB" id="430364at2759"/>
<feature type="transmembrane region" description="Helical" evidence="3">
    <location>
        <begin position="1655"/>
        <end position="1677"/>
    </location>
</feature>
<name>A0A1C7LR11_GRIFR</name>
<feature type="compositionally biased region" description="Polar residues" evidence="2">
    <location>
        <begin position="432"/>
        <end position="442"/>
    </location>
</feature>
<keyword evidence="1" id="KW-0945">Host-virus interaction</keyword>
<feature type="compositionally biased region" description="Polar residues" evidence="2">
    <location>
        <begin position="1293"/>
        <end position="1302"/>
    </location>
</feature>
<feature type="compositionally biased region" description="Pro residues" evidence="2">
    <location>
        <begin position="152"/>
        <end position="161"/>
    </location>
</feature>
<dbReference type="Pfam" id="PF01369">
    <property type="entry name" value="Sec7"/>
    <property type="match status" value="1"/>
</dbReference>
<feature type="compositionally biased region" description="Basic and acidic residues" evidence="2">
    <location>
        <begin position="636"/>
        <end position="648"/>
    </location>
</feature>
<gene>
    <name evidence="5" type="ORF">A0H81_12905</name>
</gene>
<feature type="region of interest" description="Disordered" evidence="2">
    <location>
        <begin position="884"/>
        <end position="979"/>
    </location>
</feature>
<feature type="compositionally biased region" description="Low complexity" evidence="2">
    <location>
        <begin position="586"/>
        <end position="596"/>
    </location>
</feature>
<feature type="compositionally biased region" description="Acidic residues" evidence="2">
    <location>
        <begin position="523"/>
        <end position="544"/>
    </location>
</feature>
<feature type="compositionally biased region" description="Basic and acidic residues" evidence="2">
    <location>
        <begin position="49"/>
        <end position="69"/>
    </location>
</feature>
<feature type="compositionally biased region" description="Basic residues" evidence="2">
    <location>
        <begin position="300"/>
        <end position="311"/>
    </location>
</feature>
<feature type="compositionally biased region" description="Basic residues" evidence="2">
    <location>
        <begin position="103"/>
        <end position="115"/>
    </location>
</feature>
<feature type="compositionally biased region" description="Low complexity" evidence="2">
    <location>
        <begin position="939"/>
        <end position="967"/>
    </location>
</feature>
<dbReference type="SMART" id="SM00222">
    <property type="entry name" value="Sec7"/>
    <property type="match status" value="1"/>
</dbReference>
<keyword evidence="3" id="KW-1133">Transmembrane helix</keyword>
<dbReference type="InterPro" id="IPR000904">
    <property type="entry name" value="Sec7_dom"/>
</dbReference>
<dbReference type="Gene3D" id="1.10.220.20">
    <property type="match status" value="1"/>
</dbReference>
<dbReference type="GO" id="GO:0005085">
    <property type="term" value="F:guanyl-nucleotide exchange factor activity"/>
    <property type="evidence" value="ECO:0007669"/>
    <property type="project" value="InterPro"/>
</dbReference>
<evidence type="ECO:0000259" key="4">
    <source>
        <dbReference type="PROSITE" id="PS50190"/>
    </source>
</evidence>
<feature type="transmembrane region" description="Helical" evidence="3">
    <location>
        <begin position="1629"/>
        <end position="1648"/>
    </location>
</feature>
<keyword evidence="3" id="KW-0812">Transmembrane</keyword>
<dbReference type="PANTHER" id="PTHR13037:SF24">
    <property type="entry name" value="POLYCOMB PROTEIN PCL-RELATED"/>
    <property type="match status" value="1"/>
</dbReference>
<feature type="region of interest" description="Disordered" evidence="2">
    <location>
        <begin position="1"/>
        <end position="161"/>
    </location>
</feature>
<feature type="compositionally biased region" description="Polar residues" evidence="2">
    <location>
        <begin position="128"/>
        <end position="139"/>
    </location>
</feature>
<keyword evidence="3" id="KW-0472">Membrane</keyword>
<evidence type="ECO:0000313" key="5">
    <source>
        <dbReference type="EMBL" id="OBZ67110.1"/>
    </source>
</evidence>
<dbReference type="OMA" id="IIMWRSG"/>